<reference evidence="1" key="1">
    <citation type="submission" date="2017-05" db="UniProtKB">
        <authorList>
            <consortium name="EnsemblMetazoa"/>
        </authorList>
    </citation>
    <scope>IDENTIFICATION</scope>
</reference>
<proteinExistence type="predicted"/>
<sequence length="92" mass="10112">MAKAKDADYNHLCCFVMFILAHGNKTSFTTDDNVRYKMSTIKDKIQSIPGLVGPSFLMSLGDGTSFTIIGELLYSILACPRLTLSITTEVTE</sequence>
<dbReference type="InParanoid" id="A0A1X7UJA7"/>
<accession>A0A1X7UJA7</accession>
<dbReference type="AlphaFoldDB" id="A0A1X7UJA7"/>
<protein>
    <submittedName>
        <fullName evidence="1">Uncharacterized protein</fullName>
    </submittedName>
</protein>
<dbReference type="EnsemblMetazoa" id="Aqu2.1.28055_001">
    <property type="protein sequence ID" value="Aqu2.1.28055_001"/>
    <property type="gene ID" value="Aqu2.1.28055"/>
</dbReference>
<evidence type="ECO:0000313" key="1">
    <source>
        <dbReference type="EnsemblMetazoa" id="Aqu2.1.28055_001"/>
    </source>
</evidence>
<organism evidence="1">
    <name type="scientific">Amphimedon queenslandica</name>
    <name type="common">Sponge</name>
    <dbReference type="NCBI Taxonomy" id="400682"/>
    <lineage>
        <taxon>Eukaryota</taxon>
        <taxon>Metazoa</taxon>
        <taxon>Porifera</taxon>
        <taxon>Demospongiae</taxon>
        <taxon>Heteroscleromorpha</taxon>
        <taxon>Haplosclerida</taxon>
        <taxon>Niphatidae</taxon>
        <taxon>Amphimedon</taxon>
    </lineage>
</organism>
<name>A0A1X7UJA7_AMPQE</name>